<dbReference type="Gene3D" id="3.40.50.300">
    <property type="entry name" value="P-loop containing nucleotide triphosphate hydrolases"/>
    <property type="match status" value="1"/>
</dbReference>
<dbReference type="CDD" id="cd00882">
    <property type="entry name" value="Ras_like_GTPase"/>
    <property type="match status" value="1"/>
</dbReference>
<dbReference type="Pfam" id="PF04548">
    <property type="entry name" value="AIG1"/>
    <property type="match status" value="1"/>
</dbReference>
<reference evidence="4" key="1">
    <citation type="submission" date="2017-05" db="UniProtKB">
        <authorList>
            <consortium name="EnsemblMetazoa"/>
        </authorList>
    </citation>
    <scope>IDENTIFICATION</scope>
</reference>
<name>A0A1X7T086_AMPQE</name>
<keyword evidence="2" id="KW-0547">Nucleotide-binding</keyword>
<dbReference type="InterPro" id="IPR027417">
    <property type="entry name" value="P-loop_NTPase"/>
</dbReference>
<evidence type="ECO:0000313" key="4">
    <source>
        <dbReference type="EnsemblMetazoa" id="Aqu2.1.07855_001"/>
    </source>
</evidence>
<evidence type="ECO:0000256" key="2">
    <source>
        <dbReference type="ARBA" id="ARBA00022741"/>
    </source>
</evidence>
<evidence type="ECO:0000259" key="3">
    <source>
        <dbReference type="Pfam" id="PF04548"/>
    </source>
</evidence>
<accession>A0A1X7T086</accession>
<organism evidence="4">
    <name type="scientific">Amphimedon queenslandica</name>
    <name type="common">Sponge</name>
    <dbReference type="NCBI Taxonomy" id="400682"/>
    <lineage>
        <taxon>Eukaryota</taxon>
        <taxon>Metazoa</taxon>
        <taxon>Porifera</taxon>
        <taxon>Demospongiae</taxon>
        <taxon>Heteroscleromorpha</taxon>
        <taxon>Haplosclerida</taxon>
        <taxon>Niphatidae</taxon>
        <taxon>Amphimedon</taxon>
    </lineage>
</organism>
<dbReference type="eggNOG" id="ENOG502SZDR">
    <property type="taxonomic scope" value="Eukaryota"/>
</dbReference>
<evidence type="ECO:0000256" key="1">
    <source>
        <dbReference type="ARBA" id="ARBA00008535"/>
    </source>
</evidence>
<feature type="domain" description="AIG1-type G" evidence="3">
    <location>
        <begin position="11"/>
        <end position="156"/>
    </location>
</feature>
<dbReference type="AlphaFoldDB" id="A0A1X7T086"/>
<dbReference type="OrthoDB" id="8954335at2759"/>
<dbReference type="EnsemblMetazoa" id="Aqu2.1.07855_001">
    <property type="protein sequence ID" value="Aqu2.1.07855_001"/>
    <property type="gene ID" value="Aqu2.1.07855"/>
</dbReference>
<proteinExistence type="inferred from homology"/>
<comment type="similarity">
    <text evidence="1">Belongs to the TRAFAC class TrmE-Era-EngA-EngB-Septin-like GTPase superfamily. AIG1/Toc34/Toc159-like paraseptin GTPase family. IAN subfamily.</text>
</comment>
<sequence length="291" mass="31493">MASSTSPAQPLRILVIGNNDSGKSSLINKLSGRDDLAKVGGRITPTDHEKPLMELECICSTPNGDIPITFCDTQGFSDMTMENRKIAEVVADKMKAANIILICHRLYDKVNGTVREILAELARIFGNDLMKHTILVFTKGDHYPVYHDVTSRTNNEIKSEMVAHAEELTKAWKKALLSTGIKEEIVNDIPWCITSGHQDALPTSDDWTNELWALCENRCTPEAINFVGSIRKYAEMLKQVAITGSVPVIASAFGGTIGATIGTFIKPGEGTEAGKLLGAGIAVAAAEKLLP</sequence>
<dbReference type="GO" id="GO:0005525">
    <property type="term" value="F:GTP binding"/>
    <property type="evidence" value="ECO:0007669"/>
    <property type="project" value="InterPro"/>
</dbReference>
<protein>
    <recommendedName>
        <fullName evidence="3">AIG1-type G domain-containing protein</fullName>
    </recommendedName>
</protein>
<dbReference type="SUPFAM" id="SSF52540">
    <property type="entry name" value="P-loop containing nucleoside triphosphate hydrolases"/>
    <property type="match status" value="1"/>
</dbReference>
<dbReference type="InParanoid" id="A0A1X7T086"/>
<dbReference type="InterPro" id="IPR006703">
    <property type="entry name" value="G_AIG1"/>
</dbReference>